<dbReference type="STRING" id="644358.A0A0C4E1Q1"/>
<dbReference type="EMBL" id="GL876970">
    <property type="protein sequence ID" value="KLU87317.1"/>
    <property type="molecule type" value="Genomic_DNA"/>
</dbReference>
<accession>A0A0C4E1Q1</accession>
<gene>
    <name evidence="1" type="ORF">MAPG_06318</name>
</gene>
<reference evidence="2" key="5">
    <citation type="submission" date="2015-06" db="UniProtKB">
        <authorList>
            <consortium name="EnsemblFungi"/>
        </authorList>
    </citation>
    <scope>IDENTIFICATION</scope>
    <source>
        <strain evidence="2">ATCC 64411</strain>
    </source>
</reference>
<dbReference type="OrthoDB" id="2735536at2759"/>
<evidence type="ECO:0000313" key="1">
    <source>
        <dbReference type="EMBL" id="KLU87317.1"/>
    </source>
</evidence>
<dbReference type="VEuPathDB" id="FungiDB:MAPG_06318"/>
<sequence length="193" mass="21290">MAPLNERPRRLTRRQIPGAQHGYMVRGAVRAWIADFLNRKFAKGSFELVQVADVTKAGAFDDAVRGRRALRIVTLANPLDSGPDRVIPVTVDSTIGILGSAAGETSVKRFTLTPPYSAVIYPHAISGFESRRRPGTRKRCHSSMACRKTCQSDGRASPCIARAKSRQTDHVELVQVERAFFVADSDKHITWCG</sequence>
<reference evidence="2" key="4">
    <citation type="journal article" date="2015" name="G3 (Bethesda)">
        <title>Genome sequences of three phytopathogenic species of the Magnaporthaceae family of fungi.</title>
        <authorList>
            <person name="Okagaki L.H."/>
            <person name="Nunes C.C."/>
            <person name="Sailsbery J."/>
            <person name="Clay B."/>
            <person name="Brown D."/>
            <person name="John T."/>
            <person name="Oh Y."/>
            <person name="Young N."/>
            <person name="Fitzgerald M."/>
            <person name="Haas B.J."/>
            <person name="Zeng Q."/>
            <person name="Young S."/>
            <person name="Adiconis X."/>
            <person name="Fan L."/>
            <person name="Levin J.Z."/>
            <person name="Mitchell T.K."/>
            <person name="Okubara P.A."/>
            <person name="Farman M.L."/>
            <person name="Kohn L.M."/>
            <person name="Birren B."/>
            <person name="Ma L.-J."/>
            <person name="Dean R.A."/>
        </authorList>
    </citation>
    <scope>NUCLEOTIDE SEQUENCE</scope>
    <source>
        <strain evidence="2">ATCC 64411 / 73-15</strain>
    </source>
</reference>
<organism evidence="2 3">
    <name type="scientific">Magnaporthiopsis poae (strain ATCC 64411 / 73-15)</name>
    <name type="common">Kentucky bluegrass fungus</name>
    <name type="synonym">Magnaporthe poae</name>
    <dbReference type="NCBI Taxonomy" id="644358"/>
    <lineage>
        <taxon>Eukaryota</taxon>
        <taxon>Fungi</taxon>
        <taxon>Dikarya</taxon>
        <taxon>Ascomycota</taxon>
        <taxon>Pezizomycotina</taxon>
        <taxon>Sordariomycetes</taxon>
        <taxon>Sordariomycetidae</taxon>
        <taxon>Magnaporthales</taxon>
        <taxon>Magnaporthaceae</taxon>
        <taxon>Magnaporthiopsis</taxon>
    </lineage>
</organism>
<name>A0A0C4E1Q1_MAGP6</name>
<evidence type="ECO:0000313" key="3">
    <source>
        <dbReference type="Proteomes" id="UP000011715"/>
    </source>
</evidence>
<dbReference type="Proteomes" id="UP000011715">
    <property type="component" value="Unassembled WGS sequence"/>
</dbReference>
<keyword evidence="3" id="KW-1185">Reference proteome</keyword>
<reference evidence="3" key="2">
    <citation type="submission" date="2010-05" db="EMBL/GenBank/DDBJ databases">
        <title>The genome sequence of Magnaporthe poae strain ATCC 64411.</title>
        <authorList>
            <person name="Ma L.-J."/>
            <person name="Dead R."/>
            <person name="Young S."/>
            <person name="Zeng Q."/>
            <person name="Koehrsen M."/>
            <person name="Alvarado L."/>
            <person name="Berlin A."/>
            <person name="Chapman S.B."/>
            <person name="Chen Z."/>
            <person name="Freedman E."/>
            <person name="Gellesch M."/>
            <person name="Goldberg J."/>
            <person name="Griggs A."/>
            <person name="Gujja S."/>
            <person name="Heilman E.R."/>
            <person name="Heiman D."/>
            <person name="Hepburn T."/>
            <person name="Howarth C."/>
            <person name="Jen D."/>
            <person name="Larson L."/>
            <person name="Mehta T."/>
            <person name="Neiman D."/>
            <person name="Pearson M."/>
            <person name="Roberts A."/>
            <person name="Saif S."/>
            <person name="Shea T."/>
            <person name="Shenoy N."/>
            <person name="Sisk P."/>
            <person name="Stolte C."/>
            <person name="Sykes S."/>
            <person name="Walk T."/>
            <person name="White J."/>
            <person name="Yandava C."/>
            <person name="Haas B."/>
            <person name="Nusbaum C."/>
            <person name="Birren B."/>
        </authorList>
    </citation>
    <scope>NUCLEOTIDE SEQUENCE [LARGE SCALE GENOMIC DNA]</scope>
    <source>
        <strain evidence="3">ATCC 64411 / 73-15</strain>
    </source>
</reference>
<protein>
    <submittedName>
        <fullName evidence="1 2">Uncharacterized protein</fullName>
    </submittedName>
</protein>
<reference evidence="1" key="3">
    <citation type="submission" date="2011-03" db="EMBL/GenBank/DDBJ databases">
        <title>Annotation of Magnaporthe poae ATCC 64411.</title>
        <authorList>
            <person name="Ma L.-J."/>
            <person name="Dead R."/>
            <person name="Young S.K."/>
            <person name="Zeng Q."/>
            <person name="Gargeya S."/>
            <person name="Fitzgerald M."/>
            <person name="Haas B."/>
            <person name="Abouelleil A."/>
            <person name="Alvarado L."/>
            <person name="Arachchi H.M."/>
            <person name="Berlin A."/>
            <person name="Brown A."/>
            <person name="Chapman S.B."/>
            <person name="Chen Z."/>
            <person name="Dunbar C."/>
            <person name="Freedman E."/>
            <person name="Gearin G."/>
            <person name="Gellesch M."/>
            <person name="Goldberg J."/>
            <person name="Griggs A."/>
            <person name="Gujja S."/>
            <person name="Heiman D."/>
            <person name="Howarth C."/>
            <person name="Larson L."/>
            <person name="Lui A."/>
            <person name="MacDonald P.J.P."/>
            <person name="Mehta T."/>
            <person name="Montmayeur A."/>
            <person name="Murphy C."/>
            <person name="Neiman D."/>
            <person name="Pearson M."/>
            <person name="Priest M."/>
            <person name="Roberts A."/>
            <person name="Saif S."/>
            <person name="Shea T."/>
            <person name="Shenoy N."/>
            <person name="Sisk P."/>
            <person name="Stolte C."/>
            <person name="Sykes S."/>
            <person name="Yandava C."/>
            <person name="Wortman J."/>
            <person name="Nusbaum C."/>
            <person name="Birren B."/>
        </authorList>
    </citation>
    <scope>NUCLEOTIDE SEQUENCE</scope>
    <source>
        <strain evidence="1">ATCC 64411</strain>
    </source>
</reference>
<dbReference type="EnsemblFungi" id="MAPG_06318T0">
    <property type="protein sequence ID" value="MAPG_06318T0"/>
    <property type="gene ID" value="MAPG_06318"/>
</dbReference>
<reference evidence="1" key="1">
    <citation type="submission" date="2010-05" db="EMBL/GenBank/DDBJ databases">
        <title>The Genome Sequence of Magnaporthe poae strain ATCC 64411.</title>
        <authorList>
            <consortium name="The Broad Institute Genome Sequencing Platform"/>
            <consortium name="Broad Institute Genome Sequencing Center for Infectious Disease"/>
            <person name="Ma L.-J."/>
            <person name="Dead R."/>
            <person name="Young S."/>
            <person name="Zeng Q."/>
            <person name="Koehrsen M."/>
            <person name="Alvarado L."/>
            <person name="Berlin A."/>
            <person name="Chapman S.B."/>
            <person name="Chen Z."/>
            <person name="Freedman E."/>
            <person name="Gellesch M."/>
            <person name="Goldberg J."/>
            <person name="Griggs A."/>
            <person name="Gujja S."/>
            <person name="Heilman E.R."/>
            <person name="Heiman D."/>
            <person name="Hepburn T."/>
            <person name="Howarth C."/>
            <person name="Jen D."/>
            <person name="Larson L."/>
            <person name="Mehta T."/>
            <person name="Neiman D."/>
            <person name="Pearson M."/>
            <person name="Roberts A."/>
            <person name="Saif S."/>
            <person name="Shea T."/>
            <person name="Shenoy N."/>
            <person name="Sisk P."/>
            <person name="Stolte C."/>
            <person name="Sykes S."/>
            <person name="Walk T."/>
            <person name="White J."/>
            <person name="Yandava C."/>
            <person name="Haas B."/>
            <person name="Nusbaum C."/>
            <person name="Birren B."/>
        </authorList>
    </citation>
    <scope>NUCLEOTIDE SEQUENCE</scope>
    <source>
        <strain evidence="1">ATCC 64411</strain>
    </source>
</reference>
<dbReference type="EMBL" id="ADBL01001525">
    <property type="status" value="NOT_ANNOTATED_CDS"/>
    <property type="molecule type" value="Genomic_DNA"/>
</dbReference>
<dbReference type="AlphaFoldDB" id="A0A0C4E1Q1"/>
<evidence type="ECO:0000313" key="2">
    <source>
        <dbReference type="EnsemblFungi" id="MAPG_06318T0"/>
    </source>
</evidence>
<proteinExistence type="predicted"/>
<dbReference type="Gene3D" id="3.40.50.720">
    <property type="entry name" value="NAD(P)-binding Rossmann-like Domain"/>
    <property type="match status" value="1"/>
</dbReference>